<reference evidence="16" key="1">
    <citation type="submission" date="2021-12" db="EMBL/GenBank/DDBJ databases">
        <authorList>
            <person name="Martin H S."/>
        </authorList>
    </citation>
    <scope>NUCLEOTIDE SEQUENCE</scope>
</reference>
<evidence type="ECO:0000256" key="13">
    <source>
        <dbReference type="PROSITE-ProRule" id="PRU10141"/>
    </source>
</evidence>
<feature type="binding site" evidence="12">
    <location>
        <position position="238"/>
    </location>
    <ligand>
        <name>Mg(2+)</name>
        <dbReference type="ChEBI" id="CHEBI:18420"/>
    </ligand>
</feature>
<dbReference type="GO" id="GO:0051130">
    <property type="term" value="P:positive regulation of cellular component organization"/>
    <property type="evidence" value="ECO:0007669"/>
    <property type="project" value="UniProtKB-ARBA"/>
</dbReference>
<feature type="active site" description="Proton acceptor" evidence="10">
    <location>
        <position position="220"/>
    </location>
</feature>
<dbReference type="SMART" id="SM00219">
    <property type="entry name" value="TyrKc"/>
    <property type="match status" value="1"/>
</dbReference>
<dbReference type="InterPro" id="IPR011009">
    <property type="entry name" value="Kinase-like_dom_sf"/>
</dbReference>
<keyword evidence="8" id="KW-0829">Tyrosine-protein kinase</keyword>
<evidence type="ECO:0000256" key="3">
    <source>
        <dbReference type="ARBA" id="ARBA00022679"/>
    </source>
</evidence>
<evidence type="ECO:0000256" key="7">
    <source>
        <dbReference type="ARBA" id="ARBA00023136"/>
    </source>
</evidence>
<dbReference type="InterPro" id="IPR017441">
    <property type="entry name" value="Protein_kinase_ATP_BS"/>
</dbReference>
<dbReference type="InterPro" id="IPR008266">
    <property type="entry name" value="Tyr_kinase_AS"/>
</dbReference>
<sequence length="386" mass="43377">MEESPLYVHKEFQTDEVATDHWEIARSRVHLGALIGSGAFGRVHAAHLDMPGGETITVAAKMLCDTATEEEMQDFLREIAMLKHVGSHKHVIRLIACCTRRSPLIALLEHAPRGDLLTLLRAARGRRNIEVQKTTEESERSVNGRPSEADTEYTNLSDSDPPLYGNFDEKSNDSTIQRKTNDHYVAEPALQLDSTIMRDYALQVALGMRHLEDRGITHRDLAARNILVDGAGVLKVADFGLSRSGVYVHTRSRPVPLRWLAPEAIYSSSYCSASDVWAFAVLLWEIATLGGFPYAELSNQEVPQYLTEGRRLPKPARASPSLYQLMIVCWSENPQDRPTFAEIVDKLTVQQQLYVDLDCVFPPIEDNFTNPTDYNFTIFNGVHVDR</sequence>
<keyword evidence="3" id="KW-0808">Transferase</keyword>
<evidence type="ECO:0000256" key="9">
    <source>
        <dbReference type="ARBA" id="ARBA00051243"/>
    </source>
</evidence>
<dbReference type="GO" id="GO:0012505">
    <property type="term" value="C:endomembrane system"/>
    <property type="evidence" value="ECO:0007669"/>
    <property type="project" value="UniProtKB-SubCell"/>
</dbReference>
<dbReference type="PANTHER" id="PTHR24416:SF594">
    <property type="entry name" value="PROTEIN KINASE DOMAIN-CONTAINING PROTEIN"/>
    <property type="match status" value="1"/>
</dbReference>
<proteinExistence type="predicted"/>
<dbReference type="FunFam" id="1.10.510.10:FF:001512">
    <property type="entry name" value="Receptor tyrosine-protein kinase erbB-2"/>
    <property type="match status" value="1"/>
</dbReference>
<keyword evidence="12" id="KW-0460">Magnesium</keyword>
<evidence type="ECO:0000256" key="1">
    <source>
        <dbReference type="ARBA" id="ARBA00004167"/>
    </source>
</evidence>
<feature type="non-terminal residue" evidence="16">
    <location>
        <position position="386"/>
    </location>
</feature>
<dbReference type="SUPFAM" id="SSF56112">
    <property type="entry name" value="Protein kinase-like (PK-like)"/>
    <property type="match status" value="1"/>
</dbReference>
<keyword evidence="17" id="KW-1185">Reference proteome</keyword>
<dbReference type="PANTHER" id="PTHR24416">
    <property type="entry name" value="TYROSINE-PROTEIN KINASE RECEPTOR"/>
    <property type="match status" value="1"/>
</dbReference>
<dbReference type="Proteomes" id="UP000838878">
    <property type="component" value="Chromosome 10"/>
</dbReference>
<dbReference type="InterPro" id="IPR050122">
    <property type="entry name" value="RTK"/>
</dbReference>
<dbReference type="GO" id="GO:0007169">
    <property type="term" value="P:cell surface receptor protein tyrosine kinase signaling pathway"/>
    <property type="evidence" value="ECO:0007669"/>
    <property type="project" value="TreeGrafter"/>
</dbReference>
<evidence type="ECO:0000256" key="11">
    <source>
        <dbReference type="PIRSR" id="PIRSR000615-2"/>
    </source>
</evidence>
<evidence type="ECO:0000259" key="15">
    <source>
        <dbReference type="PROSITE" id="PS50011"/>
    </source>
</evidence>
<evidence type="ECO:0000313" key="17">
    <source>
        <dbReference type="Proteomes" id="UP000838878"/>
    </source>
</evidence>
<dbReference type="GO" id="GO:0005524">
    <property type="term" value="F:ATP binding"/>
    <property type="evidence" value="ECO:0007669"/>
    <property type="project" value="UniProtKB-UniRule"/>
</dbReference>
<evidence type="ECO:0000256" key="5">
    <source>
        <dbReference type="ARBA" id="ARBA00022777"/>
    </source>
</evidence>
<keyword evidence="12" id="KW-0479">Metal-binding</keyword>
<feature type="compositionally biased region" description="Basic and acidic residues" evidence="14">
    <location>
        <begin position="130"/>
        <end position="142"/>
    </location>
</feature>
<dbReference type="Pfam" id="PF07714">
    <property type="entry name" value="PK_Tyr_Ser-Thr"/>
    <property type="match status" value="1"/>
</dbReference>
<feature type="binding site" evidence="11 13">
    <location>
        <position position="61"/>
    </location>
    <ligand>
        <name>ATP</name>
        <dbReference type="ChEBI" id="CHEBI:30616"/>
    </ligand>
</feature>
<dbReference type="PROSITE" id="PS00107">
    <property type="entry name" value="PROTEIN_KINASE_ATP"/>
    <property type="match status" value="1"/>
</dbReference>
<organism evidence="16 17">
    <name type="scientific">Brenthis ino</name>
    <name type="common">lesser marbled fritillary</name>
    <dbReference type="NCBI Taxonomy" id="405034"/>
    <lineage>
        <taxon>Eukaryota</taxon>
        <taxon>Metazoa</taxon>
        <taxon>Ecdysozoa</taxon>
        <taxon>Arthropoda</taxon>
        <taxon>Hexapoda</taxon>
        <taxon>Insecta</taxon>
        <taxon>Pterygota</taxon>
        <taxon>Neoptera</taxon>
        <taxon>Endopterygota</taxon>
        <taxon>Lepidoptera</taxon>
        <taxon>Glossata</taxon>
        <taxon>Ditrysia</taxon>
        <taxon>Papilionoidea</taxon>
        <taxon>Nymphalidae</taxon>
        <taxon>Heliconiinae</taxon>
        <taxon>Argynnini</taxon>
        <taxon>Brenthis</taxon>
    </lineage>
</organism>
<dbReference type="Gene3D" id="3.30.200.20">
    <property type="entry name" value="Phosphorylase Kinase, domain 1"/>
    <property type="match status" value="1"/>
</dbReference>
<dbReference type="GO" id="GO:0048468">
    <property type="term" value="P:cell development"/>
    <property type="evidence" value="ECO:0007669"/>
    <property type="project" value="UniProtKB-ARBA"/>
</dbReference>
<feature type="binding site" evidence="11">
    <location>
        <position position="224"/>
    </location>
    <ligand>
        <name>ATP</name>
        <dbReference type="ChEBI" id="CHEBI:30616"/>
    </ligand>
</feature>
<accession>A0A8J9U8H0</accession>
<dbReference type="PROSITE" id="PS50011">
    <property type="entry name" value="PROTEIN_KINASE_DOM"/>
    <property type="match status" value="1"/>
</dbReference>
<dbReference type="PROSITE" id="PS00109">
    <property type="entry name" value="PROTEIN_KINASE_TYR"/>
    <property type="match status" value="1"/>
</dbReference>
<evidence type="ECO:0000256" key="8">
    <source>
        <dbReference type="ARBA" id="ARBA00023137"/>
    </source>
</evidence>
<dbReference type="GO" id="GO:0004714">
    <property type="term" value="F:transmembrane receptor protein tyrosine kinase activity"/>
    <property type="evidence" value="ECO:0007669"/>
    <property type="project" value="UniProtKB-EC"/>
</dbReference>
<dbReference type="GO" id="GO:0005886">
    <property type="term" value="C:plasma membrane"/>
    <property type="evidence" value="ECO:0007669"/>
    <property type="project" value="TreeGrafter"/>
</dbReference>
<dbReference type="PIRSF" id="PIRSF000615">
    <property type="entry name" value="TyrPK_CSF1-R"/>
    <property type="match status" value="1"/>
</dbReference>
<keyword evidence="6 11" id="KW-0067">ATP-binding</keyword>
<feature type="region of interest" description="Disordered" evidence="14">
    <location>
        <begin position="130"/>
        <end position="163"/>
    </location>
</feature>
<dbReference type="GO" id="GO:0043235">
    <property type="term" value="C:receptor complex"/>
    <property type="evidence" value="ECO:0007669"/>
    <property type="project" value="TreeGrafter"/>
</dbReference>
<dbReference type="EMBL" id="OV170230">
    <property type="protein sequence ID" value="CAH0715743.1"/>
    <property type="molecule type" value="Genomic_DNA"/>
</dbReference>
<evidence type="ECO:0000313" key="16">
    <source>
        <dbReference type="EMBL" id="CAH0715743.1"/>
    </source>
</evidence>
<keyword evidence="5" id="KW-0418">Kinase</keyword>
<dbReference type="GO" id="GO:0030182">
    <property type="term" value="P:neuron differentiation"/>
    <property type="evidence" value="ECO:0007669"/>
    <property type="project" value="UniProtKB-ARBA"/>
</dbReference>
<dbReference type="GO" id="GO:0046872">
    <property type="term" value="F:metal ion binding"/>
    <property type="evidence" value="ECO:0007669"/>
    <property type="project" value="UniProtKB-KW"/>
</dbReference>
<evidence type="ECO:0000256" key="4">
    <source>
        <dbReference type="ARBA" id="ARBA00022741"/>
    </source>
</evidence>
<dbReference type="InterPro" id="IPR000719">
    <property type="entry name" value="Prot_kinase_dom"/>
</dbReference>
<dbReference type="InterPro" id="IPR020635">
    <property type="entry name" value="Tyr_kinase_cat_dom"/>
</dbReference>
<evidence type="ECO:0000256" key="12">
    <source>
        <dbReference type="PIRSR" id="PIRSR000615-3"/>
    </source>
</evidence>
<feature type="binding site" evidence="11">
    <location>
        <begin position="36"/>
        <end position="43"/>
    </location>
    <ligand>
        <name>ATP</name>
        <dbReference type="ChEBI" id="CHEBI:30616"/>
    </ligand>
</feature>
<dbReference type="GO" id="GO:0050793">
    <property type="term" value="P:regulation of developmental process"/>
    <property type="evidence" value="ECO:0007669"/>
    <property type="project" value="UniProtKB-ARBA"/>
</dbReference>
<evidence type="ECO:0000256" key="6">
    <source>
        <dbReference type="ARBA" id="ARBA00022840"/>
    </source>
</evidence>
<protein>
    <recommendedName>
        <fullName evidence="15">Protein kinase domain-containing protein</fullName>
    </recommendedName>
</protein>
<dbReference type="CDD" id="cd00192">
    <property type="entry name" value="PTKc"/>
    <property type="match status" value="1"/>
</dbReference>
<evidence type="ECO:0000256" key="2">
    <source>
        <dbReference type="ARBA" id="ARBA00004308"/>
    </source>
</evidence>
<dbReference type="Gene3D" id="1.10.510.10">
    <property type="entry name" value="Transferase(Phosphotransferase) domain 1"/>
    <property type="match status" value="1"/>
</dbReference>
<feature type="domain" description="Protein kinase" evidence="15">
    <location>
        <begin position="29"/>
        <end position="355"/>
    </location>
</feature>
<feature type="binding site" evidence="11">
    <location>
        <begin position="109"/>
        <end position="115"/>
    </location>
    <ligand>
        <name>ATP</name>
        <dbReference type="ChEBI" id="CHEBI:30616"/>
    </ligand>
</feature>
<comment type="subcellular location">
    <subcellularLocation>
        <location evidence="2">Endomembrane system</location>
    </subcellularLocation>
    <subcellularLocation>
        <location evidence="1">Membrane</location>
        <topology evidence="1">Single-pass membrane protein</topology>
    </subcellularLocation>
</comment>
<evidence type="ECO:0000256" key="10">
    <source>
        <dbReference type="PIRSR" id="PIRSR000615-1"/>
    </source>
</evidence>
<name>A0A8J9U8H0_9NEOP</name>
<dbReference type="AlphaFoldDB" id="A0A8J9U8H0"/>
<keyword evidence="4 11" id="KW-0547">Nucleotide-binding</keyword>
<feature type="binding site" evidence="12">
    <location>
        <position position="225"/>
    </location>
    <ligand>
        <name>Mg(2+)</name>
        <dbReference type="ChEBI" id="CHEBI:18420"/>
    </ligand>
</feature>
<dbReference type="OrthoDB" id="4062651at2759"/>
<gene>
    <name evidence="16" type="ORF">BINO364_LOCUS2628</name>
</gene>
<comment type="catalytic activity">
    <reaction evidence="9">
        <text>L-tyrosyl-[protein] + ATP = O-phospho-L-tyrosyl-[protein] + ADP + H(+)</text>
        <dbReference type="Rhea" id="RHEA:10596"/>
        <dbReference type="Rhea" id="RHEA-COMP:10136"/>
        <dbReference type="Rhea" id="RHEA-COMP:20101"/>
        <dbReference type="ChEBI" id="CHEBI:15378"/>
        <dbReference type="ChEBI" id="CHEBI:30616"/>
        <dbReference type="ChEBI" id="CHEBI:46858"/>
        <dbReference type="ChEBI" id="CHEBI:61978"/>
        <dbReference type="ChEBI" id="CHEBI:456216"/>
        <dbReference type="EC" id="2.7.10.1"/>
    </reaction>
</comment>
<dbReference type="InterPro" id="IPR001245">
    <property type="entry name" value="Ser-Thr/Tyr_kinase_cat_dom"/>
</dbReference>
<keyword evidence="7" id="KW-0472">Membrane</keyword>
<evidence type="ECO:0000256" key="14">
    <source>
        <dbReference type="SAM" id="MobiDB-lite"/>
    </source>
</evidence>